<dbReference type="PANTHER" id="PTHR43133">
    <property type="entry name" value="RNA POLYMERASE ECF-TYPE SIGMA FACTO"/>
    <property type="match status" value="1"/>
</dbReference>
<evidence type="ECO:0000256" key="5">
    <source>
        <dbReference type="ARBA" id="ARBA00023163"/>
    </source>
</evidence>
<dbReference type="AlphaFoldDB" id="A0A518EX66"/>
<dbReference type="InterPro" id="IPR013325">
    <property type="entry name" value="RNA_pol_sigma_r2"/>
</dbReference>
<feature type="region of interest" description="Disordered" evidence="6">
    <location>
        <begin position="287"/>
        <end position="311"/>
    </location>
</feature>
<keyword evidence="3" id="KW-0731">Sigma factor</keyword>
<dbReference type="Proteomes" id="UP000320390">
    <property type="component" value="Chromosome"/>
</dbReference>
<dbReference type="GO" id="GO:0006352">
    <property type="term" value="P:DNA-templated transcription initiation"/>
    <property type="evidence" value="ECO:0007669"/>
    <property type="project" value="InterPro"/>
</dbReference>
<dbReference type="InterPro" id="IPR039425">
    <property type="entry name" value="RNA_pol_sigma-70-like"/>
</dbReference>
<gene>
    <name evidence="9" type="primary">rpoE_8</name>
    <name evidence="9" type="ORF">Poly30_42420</name>
</gene>
<dbReference type="CDD" id="cd06171">
    <property type="entry name" value="Sigma70_r4"/>
    <property type="match status" value="1"/>
</dbReference>
<keyword evidence="10" id="KW-1185">Reference proteome</keyword>
<dbReference type="Gene3D" id="1.10.1740.10">
    <property type="match status" value="1"/>
</dbReference>
<dbReference type="GO" id="GO:0016987">
    <property type="term" value="F:sigma factor activity"/>
    <property type="evidence" value="ECO:0007669"/>
    <property type="project" value="UniProtKB-KW"/>
</dbReference>
<feature type="domain" description="RNA polymerase sigma-70 region 2" evidence="7">
    <location>
        <begin position="107"/>
        <end position="170"/>
    </location>
</feature>
<dbReference type="Pfam" id="PF08281">
    <property type="entry name" value="Sigma70_r4_2"/>
    <property type="match status" value="1"/>
</dbReference>
<dbReference type="Gene3D" id="1.10.10.10">
    <property type="entry name" value="Winged helix-like DNA-binding domain superfamily/Winged helix DNA-binding domain"/>
    <property type="match status" value="1"/>
</dbReference>
<keyword evidence="2" id="KW-0805">Transcription regulation</keyword>
<evidence type="ECO:0000256" key="2">
    <source>
        <dbReference type="ARBA" id="ARBA00023015"/>
    </source>
</evidence>
<dbReference type="NCBIfam" id="TIGR02937">
    <property type="entry name" value="sigma70-ECF"/>
    <property type="match status" value="1"/>
</dbReference>
<organism evidence="9 10">
    <name type="scientific">Saltatorellus ferox</name>
    <dbReference type="NCBI Taxonomy" id="2528018"/>
    <lineage>
        <taxon>Bacteria</taxon>
        <taxon>Pseudomonadati</taxon>
        <taxon>Planctomycetota</taxon>
        <taxon>Planctomycetia</taxon>
        <taxon>Planctomycetia incertae sedis</taxon>
        <taxon>Saltatorellus</taxon>
    </lineage>
</organism>
<proteinExistence type="inferred from homology"/>
<protein>
    <submittedName>
        <fullName evidence="9">ECF RNA polymerase sigma-E factor</fullName>
    </submittedName>
</protein>
<reference evidence="9 10" key="1">
    <citation type="submission" date="2019-02" db="EMBL/GenBank/DDBJ databases">
        <title>Deep-cultivation of Planctomycetes and their phenomic and genomic characterization uncovers novel biology.</title>
        <authorList>
            <person name="Wiegand S."/>
            <person name="Jogler M."/>
            <person name="Boedeker C."/>
            <person name="Pinto D."/>
            <person name="Vollmers J."/>
            <person name="Rivas-Marin E."/>
            <person name="Kohn T."/>
            <person name="Peeters S.H."/>
            <person name="Heuer A."/>
            <person name="Rast P."/>
            <person name="Oberbeckmann S."/>
            <person name="Bunk B."/>
            <person name="Jeske O."/>
            <person name="Meyerdierks A."/>
            <person name="Storesund J.E."/>
            <person name="Kallscheuer N."/>
            <person name="Luecker S."/>
            <person name="Lage O.M."/>
            <person name="Pohl T."/>
            <person name="Merkel B.J."/>
            <person name="Hornburger P."/>
            <person name="Mueller R.-W."/>
            <person name="Bruemmer F."/>
            <person name="Labrenz M."/>
            <person name="Spormann A.M."/>
            <person name="Op den Camp H."/>
            <person name="Overmann J."/>
            <person name="Amann R."/>
            <person name="Jetten M.S.M."/>
            <person name="Mascher T."/>
            <person name="Medema M.H."/>
            <person name="Devos D.P."/>
            <person name="Kaster A.-K."/>
            <person name="Ovreas L."/>
            <person name="Rohde M."/>
            <person name="Galperin M.Y."/>
            <person name="Jogler C."/>
        </authorList>
    </citation>
    <scope>NUCLEOTIDE SEQUENCE [LARGE SCALE GENOMIC DNA]</scope>
    <source>
        <strain evidence="9 10">Poly30</strain>
    </source>
</reference>
<dbReference type="InterPro" id="IPR007627">
    <property type="entry name" value="RNA_pol_sigma70_r2"/>
</dbReference>
<evidence type="ECO:0000256" key="6">
    <source>
        <dbReference type="SAM" id="MobiDB-lite"/>
    </source>
</evidence>
<keyword evidence="4" id="KW-0238">DNA-binding</keyword>
<accession>A0A518EX66</accession>
<feature type="domain" description="RNA polymerase sigma factor 70 region 4 type 2" evidence="8">
    <location>
        <begin position="225"/>
        <end position="269"/>
    </location>
</feature>
<dbReference type="InterPro" id="IPR036388">
    <property type="entry name" value="WH-like_DNA-bd_sf"/>
</dbReference>
<keyword evidence="5" id="KW-0804">Transcription</keyword>
<feature type="region of interest" description="Disordered" evidence="6">
    <location>
        <begin position="169"/>
        <end position="189"/>
    </location>
</feature>
<name>A0A518EX66_9BACT</name>
<dbReference type="PANTHER" id="PTHR43133:SF8">
    <property type="entry name" value="RNA POLYMERASE SIGMA FACTOR HI_1459-RELATED"/>
    <property type="match status" value="1"/>
</dbReference>
<evidence type="ECO:0000313" key="10">
    <source>
        <dbReference type="Proteomes" id="UP000320390"/>
    </source>
</evidence>
<evidence type="ECO:0000256" key="1">
    <source>
        <dbReference type="ARBA" id="ARBA00010641"/>
    </source>
</evidence>
<sequence length="311" mass="34207">MQVSDLLHASPLTTPGGRAKLEQRIAELAKSGSKMASAAMGQAGSSGRLAPELDDEDCARVGAAFADDTLNSEQLRDAVSTALMDGFRKSTGRGTFGLLYELNAAHLLVQVAGRLRRYNSKADAGDVLQEVFFNVYRYPHRFDSSRDDAFRVWTAMIVRNTVLKHLRSRSTGGGNRREIPFEDLSDQPVSHGDTPLAGVLQDEANLECSRAYVTYLQLYIEFYTMLSDRERRALHLVEVDGVSYRDAAAALGIKLENLKMVIFRARKKIHRAMRRVFDGLPPDCKPARVGRPVGHEGDLPGGGSPSDALRS</sequence>
<dbReference type="InterPro" id="IPR014284">
    <property type="entry name" value="RNA_pol_sigma-70_dom"/>
</dbReference>
<dbReference type="SUPFAM" id="SSF88946">
    <property type="entry name" value="Sigma2 domain of RNA polymerase sigma factors"/>
    <property type="match status" value="1"/>
</dbReference>
<dbReference type="SUPFAM" id="SSF88659">
    <property type="entry name" value="Sigma3 and sigma4 domains of RNA polymerase sigma factors"/>
    <property type="match status" value="1"/>
</dbReference>
<dbReference type="RefSeq" id="WP_419190436.1">
    <property type="nucleotide sequence ID" value="NZ_CP036434.1"/>
</dbReference>
<evidence type="ECO:0000259" key="7">
    <source>
        <dbReference type="Pfam" id="PF04542"/>
    </source>
</evidence>
<evidence type="ECO:0000313" key="9">
    <source>
        <dbReference type="EMBL" id="QDV08689.1"/>
    </source>
</evidence>
<dbReference type="Pfam" id="PF04542">
    <property type="entry name" value="Sigma70_r2"/>
    <property type="match status" value="1"/>
</dbReference>
<comment type="similarity">
    <text evidence="1">Belongs to the sigma-70 factor family. ECF subfamily.</text>
</comment>
<dbReference type="GO" id="GO:0003677">
    <property type="term" value="F:DNA binding"/>
    <property type="evidence" value="ECO:0007669"/>
    <property type="project" value="UniProtKB-KW"/>
</dbReference>
<evidence type="ECO:0000256" key="3">
    <source>
        <dbReference type="ARBA" id="ARBA00023082"/>
    </source>
</evidence>
<dbReference type="InterPro" id="IPR013324">
    <property type="entry name" value="RNA_pol_sigma_r3/r4-like"/>
</dbReference>
<dbReference type="EMBL" id="CP036434">
    <property type="protein sequence ID" value="QDV08689.1"/>
    <property type="molecule type" value="Genomic_DNA"/>
</dbReference>
<dbReference type="InterPro" id="IPR013249">
    <property type="entry name" value="RNA_pol_sigma70_r4_t2"/>
</dbReference>
<evidence type="ECO:0000259" key="8">
    <source>
        <dbReference type="Pfam" id="PF08281"/>
    </source>
</evidence>
<evidence type="ECO:0000256" key="4">
    <source>
        <dbReference type="ARBA" id="ARBA00023125"/>
    </source>
</evidence>